<keyword evidence="4" id="KW-0804">Transcription</keyword>
<dbReference type="GO" id="GO:0003677">
    <property type="term" value="F:DNA binding"/>
    <property type="evidence" value="ECO:0007669"/>
    <property type="project" value="InterPro"/>
</dbReference>
<dbReference type="KEGG" id="mcos:GM418_24290"/>
<dbReference type="InterPro" id="IPR036388">
    <property type="entry name" value="WH-like_DNA-bd_sf"/>
</dbReference>
<evidence type="ECO:0000259" key="5">
    <source>
        <dbReference type="Pfam" id="PF04542"/>
    </source>
</evidence>
<organism evidence="7 8">
    <name type="scientific">Maribellus comscasis</name>
    <dbReference type="NCBI Taxonomy" id="2681766"/>
    <lineage>
        <taxon>Bacteria</taxon>
        <taxon>Pseudomonadati</taxon>
        <taxon>Bacteroidota</taxon>
        <taxon>Bacteroidia</taxon>
        <taxon>Marinilabiliales</taxon>
        <taxon>Prolixibacteraceae</taxon>
        <taxon>Maribellus</taxon>
    </lineage>
</organism>
<sequence length="197" mass="23525">MKVVKTYTEAELISGIRKDNHDSFQKIFERYSQPLYRFSLSYLKSKEAAEDVVQEVFTKVWANRKELKTNTSFQSYIFTIAFNSVRKYFNKLSKVNGIKHEILLEFSREATNFDNRNNFQLLLDKLDKLIEEMPDKRKQVFIKKKIEEKSLKEIAEELSITPKTVEYHITEAMKFLKKEFEELSVKGLIFFYLFIDK</sequence>
<comment type="similarity">
    <text evidence="1">Belongs to the sigma-70 factor family. ECF subfamily.</text>
</comment>
<evidence type="ECO:0000256" key="3">
    <source>
        <dbReference type="ARBA" id="ARBA00023082"/>
    </source>
</evidence>
<dbReference type="GO" id="GO:0006352">
    <property type="term" value="P:DNA-templated transcription initiation"/>
    <property type="evidence" value="ECO:0007669"/>
    <property type="project" value="InterPro"/>
</dbReference>
<dbReference type="Pfam" id="PF04542">
    <property type="entry name" value="Sigma70_r2"/>
    <property type="match status" value="1"/>
</dbReference>
<feature type="domain" description="RNA polymerase sigma-70 region 2" evidence="5">
    <location>
        <begin position="27"/>
        <end position="93"/>
    </location>
</feature>
<reference evidence="7 8" key="1">
    <citation type="submission" date="2019-11" db="EMBL/GenBank/DDBJ databases">
        <authorList>
            <person name="Zheng R.K."/>
            <person name="Sun C.M."/>
        </authorList>
    </citation>
    <scope>NUCLEOTIDE SEQUENCE [LARGE SCALE GENOMIC DNA]</scope>
    <source>
        <strain evidence="7 8">WC007</strain>
    </source>
</reference>
<accession>A0A6I6JU84</accession>
<dbReference type="NCBIfam" id="TIGR02985">
    <property type="entry name" value="Sig70_bacteroi1"/>
    <property type="match status" value="1"/>
</dbReference>
<dbReference type="InterPro" id="IPR013324">
    <property type="entry name" value="RNA_pol_sigma_r3/r4-like"/>
</dbReference>
<dbReference type="InterPro" id="IPR013249">
    <property type="entry name" value="RNA_pol_sigma70_r4_t2"/>
</dbReference>
<evidence type="ECO:0000313" key="8">
    <source>
        <dbReference type="Proteomes" id="UP000428260"/>
    </source>
</evidence>
<dbReference type="InterPro" id="IPR013325">
    <property type="entry name" value="RNA_pol_sigma_r2"/>
</dbReference>
<proteinExistence type="inferred from homology"/>
<evidence type="ECO:0000313" key="7">
    <source>
        <dbReference type="EMBL" id="QGY46665.1"/>
    </source>
</evidence>
<feature type="domain" description="RNA polymerase sigma factor 70 region 4 type 2" evidence="6">
    <location>
        <begin position="124"/>
        <end position="176"/>
    </location>
</feature>
<name>A0A6I6JU84_9BACT</name>
<keyword evidence="3" id="KW-0731">Sigma factor</keyword>
<evidence type="ECO:0000259" key="6">
    <source>
        <dbReference type="Pfam" id="PF08281"/>
    </source>
</evidence>
<dbReference type="SUPFAM" id="SSF88659">
    <property type="entry name" value="Sigma3 and sigma4 domains of RNA polymerase sigma factors"/>
    <property type="match status" value="1"/>
</dbReference>
<evidence type="ECO:0000256" key="2">
    <source>
        <dbReference type="ARBA" id="ARBA00023015"/>
    </source>
</evidence>
<keyword evidence="2" id="KW-0805">Transcription regulation</keyword>
<dbReference type="InterPro" id="IPR014284">
    <property type="entry name" value="RNA_pol_sigma-70_dom"/>
</dbReference>
<dbReference type="Proteomes" id="UP000428260">
    <property type="component" value="Chromosome"/>
</dbReference>
<dbReference type="GO" id="GO:0016987">
    <property type="term" value="F:sigma factor activity"/>
    <property type="evidence" value="ECO:0007669"/>
    <property type="project" value="UniProtKB-KW"/>
</dbReference>
<evidence type="ECO:0000256" key="4">
    <source>
        <dbReference type="ARBA" id="ARBA00023163"/>
    </source>
</evidence>
<dbReference type="PANTHER" id="PTHR43133">
    <property type="entry name" value="RNA POLYMERASE ECF-TYPE SIGMA FACTO"/>
    <property type="match status" value="1"/>
</dbReference>
<keyword evidence="8" id="KW-1185">Reference proteome</keyword>
<dbReference type="InterPro" id="IPR014327">
    <property type="entry name" value="RNA_pol_sigma70_bacteroid"/>
</dbReference>
<dbReference type="SUPFAM" id="SSF88946">
    <property type="entry name" value="Sigma2 domain of RNA polymerase sigma factors"/>
    <property type="match status" value="1"/>
</dbReference>
<dbReference type="InterPro" id="IPR039425">
    <property type="entry name" value="RNA_pol_sigma-70-like"/>
</dbReference>
<dbReference type="NCBIfam" id="TIGR02937">
    <property type="entry name" value="sigma70-ECF"/>
    <property type="match status" value="1"/>
</dbReference>
<dbReference type="InterPro" id="IPR007627">
    <property type="entry name" value="RNA_pol_sigma70_r2"/>
</dbReference>
<dbReference type="RefSeq" id="WP_158869793.1">
    <property type="nucleotide sequence ID" value="NZ_CP046401.1"/>
</dbReference>
<gene>
    <name evidence="7" type="ORF">GM418_24290</name>
</gene>
<dbReference type="AlphaFoldDB" id="A0A6I6JU84"/>
<dbReference type="PANTHER" id="PTHR43133:SF46">
    <property type="entry name" value="RNA POLYMERASE SIGMA-70 FACTOR ECF SUBFAMILY"/>
    <property type="match status" value="1"/>
</dbReference>
<dbReference type="EMBL" id="CP046401">
    <property type="protein sequence ID" value="QGY46665.1"/>
    <property type="molecule type" value="Genomic_DNA"/>
</dbReference>
<dbReference type="Gene3D" id="1.10.10.10">
    <property type="entry name" value="Winged helix-like DNA-binding domain superfamily/Winged helix DNA-binding domain"/>
    <property type="match status" value="1"/>
</dbReference>
<dbReference type="Pfam" id="PF08281">
    <property type="entry name" value="Sigma70_r4_2"/>
    <property type="match status" value="1"/>
</dbReference>
<evidence type="ECO:0000256" key="1">
    <source>
        <dbReference type="ARBA" id="ARBA00010641"/>
    </source>
</evidence>
<dbReference type="Gene3D" id="1.10.1740.10">
    <property type="match status" value="1"/>
</dbReference>
<protein>
    <submittedName>
        <fullName evidence="7">RNA polymerase sigma-70 factor</fullName>
    </submittedName>
</protein>